<organism evidence="2 3">
    <name type="scientific">Paraburkholderia silvatlantica</name>
    <dbReference type="NCBI Taxonomy" id="321895"/>
    <lineage>
        <taxon>Bacteria</taxon>
        <taxon>Pseudomonadati</taxon>
        <taxon>Pseudomonadota</taxon>
        <taxon>Betaproteobacteria</taxon>
        <taxon>Burkholderiales</taxon>
        <taxon>Burkholderiaceae</taxon>
        <taxon>Paraburkholderia</taxon>
    </lineage>
</organism>
<evidence type="ECO:0000313" key="3">
    <source>
        <dbReference type="Proteomes" id="UP000533533"/>
    </source>
</evidence>
<dbReference type="Pfam" id="PF08388">
    <property type="entry name" value="GIIM"/>
    <property type="match status" value="1"/>
</dbReference>
<accession>A0ABR6FUW3</accession>
<feature type="domain" description="Group II intron maturase-specific" evidence="1">
    <location>
        <begin position="44"/>
        <end position="117"/>
    </location>
</feature>
<dbReference type="Proteomes" id="UP000533533">
    <property type="component" value="Unassembled WGS sequence"/>
</dbReference>
<evidence type="ECO:0000313" key="2">
    <source>
        <dbReference type="EMBL" id="MBB2930570.1"/>
    </source>
</evidence>
<keyword evidence="3" id="KW-1185">Reference proteome</keyword>
<sequence length="145" mass="16996">MKIGLLSDASIRRRYCLEGTPAVCSFTSETGRPQCTPKLKKRTALLRKLKDVFRRYQSQPVGRVVELINPVLRGWANYFAIGNSSECFSFVKDWVEKKIRRHMQRSRQQHGFGWKTWSKRWLYGELKLFNGYKVRYQTASKASQA</sequence>
<dbReference type="InterPro" id="IPR013597">
    <property type="entry name" value="Mat_intron_G2"/>
</dbReference>
<protein>
    <recommendedName>
        <fullName evidence="1">Group II intron maturase-specific domain-containing protein</fullName>
    </recommendedName>
</protein>
<dbReference type="EMBL" id="JACHVZ010000014">
    <property type="protein sequence ID" value="MBB2930570.1"/>
    <property type="molecule type" value="Genomic_DNA"/>
</dbReference>
<name>A0ABR6FUW3_9BURK</name>
<gene>
    <name evidence="2" type="ORF">FHX59_005033</name>
</gene>
<reference evidence="2 3" key="1">
    <citation type="submission" date="2020-08" db="EMBL/GenBank/DDBJ databases">
        <title>Genomic Encyclopedia of Type Strains, Phase IV (KMG-V): Genome sequencing to study the core and pangenomes of soil and plant-associated prokaryotes.</title>
        <authorList>
            <person name="Whitman W."/>
        </authorList>
    </citation>
    <scope>NUCLEOTIDE SEQUENCE [LARGE SCALE GENOMIC DNA]</scope>
    <source>
        <strain evidence="2 3">SRMrh-85</strain>
    </source>
</reference>
<proteinExistence type="predicted"/>
<dbReference type="RefSeq" id="WP_110385679.1">
    <property type="nucleotide sequence ID" value="NZ_JACHVZ010000014.1"/>
</dbReference>
<comment type="caution">
    <text evidence="2">The sequence shown here is derived from an EMBL/GenBank/DDBJ whole genome shotgun (WGS) entry which is preliminary data.</text>
</comment>
<evidence type="ECO:0000259" key="1">
    <source>
        <dbReference type="Pfam" id="PF08388"/>
    </source>
</evidence>